<dbReference type="RefSeq" id="WP_230498742.1">
    <property type="nucleotide sequence ID" value="NZ_CAKJTG010000035.1"/>
</dbReference>
<dbReference type="SUPFAM" id="SSF50199">
    <property type="entry name" value="Staphylococcal nuclease"/>
    <property type="match status" value="1"/>
</dbReference>
<keyword evidence="4" id="KW-1185">Reference proteome</keyword>
<dbReference type="Pfam" id="PF00565">
    <property type="entry name" value="SNase"/>
    <property type="match status" value="1"/>
</dbReference>
<comment type="caution">
    <text evidence="3">The sequence shown here is derived from an EMBL/GenBank/DDBJ whole genome shotgun (WGS) entry which is preliminary data.</text>
</comment>
<dbReference type="SMART" id="SM00318">
    <property type="entry name" value="SNc"/>
    <property type="match status" value="1"/>
</dbReference>
<keyword evidence="1" id="KW-0732">Signal</keyword>
<dbReference type="Gene3D" id="2.40.50.90">
    <property type="match status" value="1"/>
</dbReference>
<organism evidence="3 4">
    <name type="scientific">Pseudoneobacillus rhizosphaerae</name>
    <dbReference type="NCBI Taxonomy" id="2880968"/>
    <lineage>
        <taxon>Bacteria</taxon>
        <taxon>Bacillati</taxon>
        <taxon>Bacillota</taxon>
        <taxon>Bacilli</taxon>
        <taxon>Bacillales</taxon>
        <taxon>Bacillaceae</taxon>
        <taxon>Pseudoneobacillus</taxon>
    </lineage>
</organism>
<dbReference type="InterPro" id="IPR035437">
    <property type="entry name" value="SNase_OB-fold_sf"/>
</dbReference>
<reference evidence="3" key="1">
    <citation type="submission" date="2021-10" db="EMBL/GenBank/DDBJ databases">
        <authorList>
            <person name="Criscuolo A."/>
        </authorList>
    </citation>
    <scope>NUCLEOTIDE SEQUENCE</scope>
    <source>
        <strain evidence="3">CIP111885</strain>
    </source>
</reference>
<evidence type="ECO:0000313" key="4">
    <source>
        <dbReference type="Proteomes" id="UP000789845"/>
    </source>
</evidence>
<evidence type="ECO:0000313" key="3">
    <source>
        <dbReference type="EMBL" id="CAG9610401.1"/>
    </source>
</evidence>
<sequence length="244" mass="27345">MKKITSLILTAILLISLFPSSSSAHNGARDELGGHFRNADCMYLLHNPTDLAKTAKTKADLVTLITKNNTNKKCLATLTVDKIDLESYTLPTGKVKVNPPSTKATSVPTLTLNKKYTATFEKCTDGDTANFKINGKIYKTRFLFIDTPESTTQVEPFGKEASNYTCAALKKAKKIVLETDGKDVYDKYNRLLAWVWLDGQLHQENITKAGLVEGYYDYGTYKYEQKIRNAMSFAQKNKKGIYKK</sequence>
<dbReference type="EMBL" id="CAKJTG010000035">
    <property type="protein sequence ID" value="CAG9610401.1"/>
    <property type="molecule type" value="Genomic_DNA"/>
</dbReference>
<name>A0A9C7GD53_9BACI</name>
<gene>
    <name evidence="3" type="ORF">NEOCIP111885_04175</name>
</gene>
<evidence type="ECO:0000259" key="2">
    <source>
        <dbReference type="PROSITE" id="PS50830"/>
    </source>
</evidence>
<dbReference type="PROSITE" id="PS50830">
    <property type="entry name" value="TNASE_3"/>
    <property type="match status" value="1"/>
</dbReference>
<feature type="chain" id="PRO_5039521586" description="TNase-like domain-containing protein" evidence="1">
    <location>
        <begin position="25"/>
        <end position="244"/>
    </location>
</feature>
<evidence type="ECO:0000256" key="1">
    <source>
        <dbReference type="SAM" id="SignalP"/>
    </source>
</evidence>
<protein>
    <recommendedName>
        <fullName evidence="2">TNase-like domain-containing protein</fullName>
    </recommendedName>
</protein>
<feature type="domain" description="TNase-like" evidence="2">
    <location>
        <begin position="114"/>
        <end position="244"/>
    </location>
</feature>
<dbReference type="AlphaFoldDB" id="A0A9C7GD53"/>
<dbReference type="InterPro" id="IPR016071">
    <property type="entry name" value="Staphylococal_nuclease_OB-fold"/>
</dbReference>
<feature type="signal peptide" evidence="1">
    <location>
        <begin position="1"/>
        <end position="24"/>
    </location>
</feature>
<dbReference type="Proteomes" id="UP000789845">
    <property type="component" value="Unassembled WGS sequence"/>
</dbReference>
<proteinExistence type="predicted"/>
<accession>A0A9C7GD53</accession>